<feature type="compositionally biased region" description="Low complexity" evidence="1">
    <location>
        <begin position="149"/>
        <end position="159"/>
    </location>
</feature>
<reference evidence="2 4" key="2">
    <citation type="journal article" date="2013" name="Nature">
        <title>Insights into bilaterian evolution from three spiralian genomes.</title>
        <authorList>
            <person name="Simakov O."/>
            <person name="Marletaz F."/>
            <person name="Cho S.J."/>
            <person name="Edsinger-Gonzales E."/>
            <person name="Havlak P."/>
            <person name="Hellsten U."/>
            <person name="Kuo D.H."/>
            <person name="Larsson T."/>
            <person name="Lv J."/>
            <person name="Arendt D."/>
            <person name="Savage R."/>
            <person name="Osoegawa K."/>
            <person name="de Jong P."/>
            <person name="Grimwood J."/>
            <person name="Chapman J.A."/>
            <person name="Shapiro H."/>
            <person name="Aerts A."/>
            <person name="Otillar R.P."/>
            <person name="Terry A.Y."/>
            <person name="Boore J.L."/>
            <person name="Grigoriev I.V."/>
            <person name="Lindberg D.R."/>
            <person name="Seaver E.C."/>
            <person name="Weisblat D.A."/>
            <person name="Putnam N.H."/>
            <person name="Rokhsar D.S."/>
        </authorList>
    </citation>
    <scope>NUCLEOTIDE SEQUENCE</scope>
    <source>
        <strain evidence="2 4">I ESC-2004</strain>
    </source>
</reference>
<reference evidence="4" key="1">
    <citation type="submission" date="2012-12" db="EMBL/GenBank/DDBJ databases">
        <authorList>
            <person name="Hellsten U."/>
            <person name="Grimwood J."/>
            <person name="Chapman J.A."/>
            <person name="Shapiro H."/>
            <person name="Aerts A."/>
            <person name="Otillar R.P."/>
            <person name="Terry A.Y."/>
            <person name="Boore J.L."/>
            <person name="Simakov O."/>
            <person name="Marletaz F."/>
            <person name="Cho S.-J."/>
            <person name="Edsinger-Gonzales E."/>
            <person name="Havlak P."/>
            <person name="Kuo D.-H."/>
            <person name="Larsson T."/>
            <person name="Lv J."/>
            <person name="Arendt D."/>
            <person name="Savage R."/>
            <person name="Osoegawa K."/>
            <person name="de Jong P."/>
            <person name="Lindberg D.R."/>
            <person name="Seaver E.C."/>
            <person name="Weisblat D.A."/>
            <person name="Putnam N.H."/>
            <person name="Grigoriev I.V."/>
            <person name="Rokhsar D.S."/>
        </authorList>
    </citation>
    <scope>NUCLEOTIDE SEQUENCE</scope>
    <source>
        <strain evidence="4">I ESC-2004</strain>
    </source>
</reference>
<accession>R7TMT5</accession>
<dbReference type="AlphaFoldDB" id="R7TMT5"/>
<evidence type="ECO:0000256" key="1">
    <source>
        <dbReference type="SAM" id="MobiDB-lite"/>
    </source>
</evidence>
<dbReference type="HOGENOM" id="CLU_781311_0_0_1"/>
<evidence type="ECO:0000313" key="3">
    <source>
        <dbReference type="EnsemblMetazoa" id="CapteP220525"/>
    </source>
</evidence>
<sequence>MECQECNGDYTMKTFADQVPAITTPNVATPCFHPGDAASTNNPAIMKPVPKLTIRLDSFNLGSSSSQSLDSTVAAENGPPLSNPVIEKVKGRILSRQDSCPANLSAMGVGAQDGTTQTLLKVPNALPKAKSSENLTNIKAFLSSPASGFSSQASSRTASPVPQETPSPVSPPKQSRLVAPPSDKPRYLSNILSSRKGFDDVKTLDDGGSSSSKGYFKQRTAPLSPALRPVKVRNRDVNSDKKEERKVVIEGVLVLWFLETFEKALRRGRANISRQSPSNHCREWKMNEQEYDIRLTRIDMGSPSCIKGYHSISKDVVLSLGSECLKPDTDLNYHRLASSHIFVSQPEYGSDTRSK</sequence>
<gene>
    <name evidence="2" type="ORF">CAPTEDRAFT_220525</name>
</gene>
<dbReference type="EnsemblMetazoa" id="CapteT220525">
    <property type="protein sequence ID" value="CapteP220525"/>
    <property type="gene ID" value="CapteG220525"/>
</dbReference>
<protein>
    <submittedName>
        <fullName evidence="2 3">Uncharacterized protein</fullName>
    </submittedName>
</protein>
<organism evidence="2">
    <name type="scientific">Capitella teleta</name>
    <name type="common">Polychaete worm</name>
    <dbReference type="NCBI Taxonomy" id="283909"/>
    <lineage>
        <taxon>Eukaryota</taxon>
        <taxon>Metazoa</taxon>
        <taxon>Spiralia</taxon>
        <taxon>Lophotrochozoa</taxon>
        <taxon>Annelida</taxon>
        <taxon>Polychaeta</taxon>
        <taxon>Sedentaria</taxon>
        <taxon>Scolecida</taxon>
        <taxon>Capitellidae</taxon>
        <taxon>Capitella</taxon>
    </lineage>
</organism>
<evidence type="ECO:0000313" key="2">
    <source>
        <dbReference type="EMBL" id="ELT92861.1"/>
    </source>
</evidence>
<reference evidence="3" key="3">
    <citation type="submission" date="2015-06" db="UniProtKB">
        <authorList>
            <consortium name="EnsemblMetazoa"/>
        </authorList>
    </citation>
    <scope>IDENTIFICATION</scope>
</reference>
<feature type="region of interest" description="Disordered" evidence="1">
    <location>
        <begin position="65"/>
        <end position="84"/>
    </location>
</feature>
<dbReference type="EMBL" id="KB309976">
    <property type="protein sequence ID" value="ELT92861.1"/>
    <property type="molecule type" value="Genomic_DNA"/>
</dbReference>
<proteinExistence type="predicted"/>
<feature type="compositionally biased region" description="Basic and acidic residues" evidence="1">
    <location>
        <begin position="196"/>
        <end position="205"/>
    </location>
</feature>
<dbReference type="EMBL" id="AMQN01013129">
    <property type="status" value="NOT_ANNOTATED_CDS"/>
    <property type="molecule type" value="Genomic_DNA"/>
</dbReference>
<keyword evidence="4" id="KW-1185">Reference proteome</keyword>
<evidence type="ECO:0000313" key="4">
    <source>
        <dbReference type="Proteomes" id="UP000014760"/>
    </source>
</evidence>
<name>R7TMT5_CAPTE</name>
<dbReference type="Proteomes" id="UP000014760">
    <property type="component" value="Unassembled WGS sequence"/>
</dbReference>
<feature type="region of interest" description="Disordered" evidence="1">
    <location>
        <begin position="149"/>
        <end position="219"/>
    </location>
</feature>